<proteinExistence type="inferred from homology"/>
<evidence type="ECO:0000256" key="3">
    <source>
        <dbReference type="ARBA" id="ARBA00022475"/>
    </source>
</evidence>
<gene>
    <name evidence="9" type="ORF">DMN91_008307</name>
</gene>
<evidence type="ECO:0000256" key="5">
    <source>
        <dbReference type="ARBA" id="ARBA00022989"/>
    </source>
</evidence>
<dbReference type="Proteomes" id="UP000279307">
    <property type="component" value="Chromosome 8"/>
</dbReference>
<evidence type="ECO:0000313" key="9">
    <source>
        <dbReference type="EMBL" id="RLU19750.1"/>
    </source>
</evidence>
<dbReference type="AlphaFoldDB" id="A0A3L8DH31"/>
<keyword evidence="7" id="KW-0325">Glycoprotein</keyword>
<dbReference type="OrthoDB" id="18585at2759"/>
<protein>
    <recommendedName>
        <fullName evidence="10">Scavenger receptor class B member</fullName>
    </recommendedName>
</protein>
<sequence length="587" mass="68605">MKDLMIIWNSLSGRQNYSPTNNNPNHPDRPDEQDIEVKTSRMPSNIQRKSSVVVNRFFNAALPVHTNGRRKWPKNIFVLMFLGLLSLLCGYVILVCQPYEYILKFKTTFTEGGEIFQLWEKPEVNLYLKVYLFNITNHEEFLDGRESKLRFQQVGPYVYREFFSHNNIVFNNNGTLSSIPSHPLQYMPEMSNGTEEDLLILPNIALFSITNVMRDASYISRWGLNMLIRQTDTRPLVQMTAHEFMFGYESTLVTLGNHLMPSWIKFDKLGLIDRMYDFDGDFETIYTGKTDIRLTGLIEKYNGDVNLPQWSGKCANVQGASDGVKFPSYIQPNDTLLFFRKSLCRSERMIHVGEKFINGLHTYQFTFMENEFDNGAVNPENKCFCRKGRCLKSGLLDVTDCYYGFPIALSYPHFYQSDPSLLEVLEGLEPKKELHESYFFIQPKSGLPVDLAFRFQINMALQDIGHMERMEKFINFTFPMLWFEIGMYELPYSLNMRFWFYLSVLPVAEEVTTYLLFLFGAVLLIWSVVKILSYQVKESPTDWLETEMERRRHRAKNDKLTGWKEKEMDTYNSFLTPDDANLTMTVQ</sequence>
<keyword evidence="5 8" id="KW-1133">Transmembrane helix</keyword>
<dbReference type="GO" id="GO:0005737">
    <property type="term" value="C:cytoplasm"/>
    <property type="evidence" value="ECO:0007669"/>
    <property type="project" value="TreeGrafter"/>
</dbReference>
<evidence type="ECO:0000256" key="2">
    <source>
        <dbReference type="ARBA" id="ARBA00010532"/>
    </source>
</evidence>
<evidence type="ECO:0000256" key="4">
    <source>
        <dbReference type="ARBA" id="ARBA00022692"/>
    </source>
</evidence>
<dbReference type="Pfam" id="PF01130">
    <property type="entry name" value="CD36"/>
    <property type="match status" value="1"/>
</dbReference>
<evidence type="ECO:0008006" key="10">
    <source>
        <dbReference type="Google" id="ProtNLM"/>
    </source>
</evidence>
<dbReference type="PANTHER" id="PTHR11923:SF67">
    <property type="entry name" value="RE68569P"/>
    <property type="match status" value="1"/>
</dbReference>
<evidence type="ECO:0000256" key="1">
    <source>
        <dbReference type="ARBA" id="ARBA00004236"/>
    </source>
</evidence>
<accession>A0A3L8DH31</accession>
<comment type="caution">
    <text evidence="9">The sequence shown here is derived from an EMBL/GenBank/DDBJ whole genome shotgun (WGS) entry which is preliminary data.</text>
</comment>
<name>A0A3L8DH31_OOCBI</name>
<comment type="subcellular location">
    <subcellularLocation>
        <location evidence="1">Cell membrane</location>
    </subcellularLocation>
</comment>
<evidence type="ECO:0000256" key="6">
    <source>
        <dbReference type="ARBA" id="ARBA00023136"/>
    </source>
</evidence>
<evidence type="ECO:0000256" key="8">
    <source>
        <dbReference type="SAM" id="Phobius"/>
    </source>
</evidence>
<reference evidence="9" key="2">
    <citation type="submission" date="2018-07" db="EMBL/GenBank/DDBJ databases">
        <authorList>
            <person name="Mckenzie S.K."/>
            <person name="Kronauer D.J.C."/>
        </authorList>
    </citation>
    <scope>NUCLEOTIDE SEQUENCE</scope>
    <source>
        <strain evidence="9">Clonal line C1</strain>
    </source>
</reference>
<feature type="transmembrane region" description="Helical" evidence="8">
    <location>
        <begin position="76"/>
        <end position="96"/>
    </location>
</feature>
<keyword evidence="3" id="KW-1003">Cell membrane</keyword>
<feature type="transmembrane region" description="Helical" evidence="8">
    <location>
        <begin position="511"/>
        <end position="529"/>
    </location>
</feature>
<dbReference type="EMBL" id="QOIP01000008">
    <property type="protein sequence ID" value="RLU19750.1"/>
    <property type="molecule type" value="Genomic_DNA"/>
</dbReference>
<keyword evidence="6 8" id="KW-0472">Membrane</keyword>
<reference evidence="9" key="1">
    <citation type="journal article" date="2018" name="Genome Res.">
        <title>The genomic architecture and molecular evolution of ant odorant receptors.</title>
        <authorList>
            <person name="McKenzie S.K."/>
            <person name="Kronauer D.J.C."/>
        </authorList>
    </citation>
    <scope>NUCLEOTIDE SEQUENCE [LARGE SCALE GENOMIC DNA]</scope>
    <source>
        <strain evidence="9">Clonal line C1</strain>
    </source>
</reference>
<dbReference type="PRINTS" id="PR01609">
    <property type="entry name" value="CD36FAMILY"/>
</dbReference>
<dbReference type="PANTHER" id="PTHR11923">
    <property type="entry name" value="SCAVENGER RECEPTOR CLASS B TYPE-1 SR-B1"/>
    <property type="match status" value="1"/>
</dbReference>
<dbReference type="GO" id="GO:0005886">
    <property type="term" value="C:plasma membrane"/>
    <property type="evidence" value="ECO:0007669"/>
    <property type="project" value="UniProtKB-SubCell"/>
</dbReference>
<organism evidence="9">
    <name type="scientific">Ooceraea biroi</name>
    <name type="common">Clonal raider ant</name>
    <name type="synonym">Cerapachys biroi</name>
    <dbReference type="NCBI Taxonomy" id="2015173"/>
    <lineage>
        <taxon>Eukaryota</taxon>
        <taxon>Metazoa</taxon>
        <taxon>Ecdysozoa</taxon>
        <taxon>Arthropoda</taxon>
        <taxon>Hexapoda</taxon>
        <taxon>Insecta</taxon>
        <taxon>Pterygota</taxon>
        <taxon>Neoptera</taxon>
        <taxon>Endopterygota</taxon>
        <taxon>Hymenoptera</taxon>
        <taxon>Apocrita</taxon>
        <taxon>Aculeata</taxon>
        <taxon>Formicoidea</taxon>
        <taxon>Formicidae</taxon>
        <taxon>Dorylinae</taxon>
        <taxon>Ooceraea</taxon>
    </lineage>
</organism>
<keyword evidence="4 8" id="KW-0812">Transmembrane</keyword>
<dbReference type="GO" id="GO:0005044">
    <property type="term" value="F:scavenger receptor activity"/>
    <property type="evidence" value="ECO:0007669"/>
    <property type="project" value="TreeGrafter"/>
</dbReference>
<dbReference type="InterPro" id="IPR002159">
    <property type="entry name" value="CD36_fam"/>
</dbReference>
<evidence type="ECO:0000256" key="7">
    <source>
        <dbReference type="ARBA" id="ARBA00023180"/>
    </source>
</evidence>
<comment type="similarity">
    <text evidence="2">Belongs to the CD36 family.</text>
</comment>